<name>A0A6A4SCA6_SCOMX</name>
<dbReference type="Proteomes" id="UP000438429">
    <property type="component" value="Unassembled WGS sequence"/>
</dbReference>
<feature type="compositionally biased region" description="Acidic residues" evidence="1">
    <location>
        <begin position="75"/>
        <end position="87"/>
    </location>
</feature>
<reference evidence="2 3" key="1">
    <citation type="submission" date="2019-06" db="EMBL/GenBank/DDBJ databases">
        <title>Draft genomes of female and male turbot (Scophthalmus maximus).</title>
        <authorList>
            <person name="Xu H."/>
            <person name="Xu X.-W."/>
            <person name="Shao C."/>
            <person name="Chen S."/>
        </authorList>
    </citation>
    <scope>NUCLEOTIDE SEQUENCE [LARGE SCALE GENOMIC DNA]</scope>
    <source>
        <strain evidence="2">Ysfricsl-2016a</strain>
        <tissue evidence="2">Blood</tissue>
    </source>
</reference>
<organism evidence="2 3">
    <name type="scientific">Scophthalmus maximus</name>
    <name type="common">Turbot</name>
    <name type="synonym">Psetta maxima</name>
    <dbReference type="NCBI Taxonomy" id="52904"/>
    <lineage>
        <taxon>Eukaryota</taxon>
        <taxon>Metazoa</taxon>
        <taxon>Chordata</taxon>
        <taxon>Craniata</taxon>
        <taxon>Vertebrata</taxon>
        <taxon>Euteleostomi</taxon>
        <taxon>Actinopterygii</taxon>
        <taxon>Neopterygii</taxon>
        <taxon>Teleostei</taxon>
        <taxon>Neoteleostei</taxon>
        <taxon>Acanthomorphata</taxon>
        <taxon>Carangaria</taxon>
        <taxon>Pleuronectiformes</taxon>
        <taxon>Pleuronectoidei</taxon>
        <taxon>Scophthalmidae</taxon>
        <taxon>Scophthalmus</taxon>
    </lineage>
</organism>
<evidence type="ECO:0000313" key="2">
    <source>
        <dbReference type="EMBL" id="KAF0028721.1"/>
    </source>
</evidence>
<dbReference type="EMBL" id="VEVO01000016">
    <property type="protein sequence ID" value="KAF0028721.1"/>
    <property type="molecule type" value="Genomic_DNA"/>
</dbReference>
<sequence length="105" mass="11716">MFSSPSPLVPTSRPVTTRCQRSDGGAAASRSPESDSLRRSLFQSKQGREAVSAPLHTHREKPEPAPITPTASWSPEDEDEDEDEDGRLEDKNRVNLQEDDVHQYN</sequence>
<feature type="region of interest" description="Disordered" evidence="1">
    <location>
        <begin position="1"/>
        <end position="105"/>
    </location>
</feature>
<gene>
    <name evidence="2" type="ORF">F2P81_017826</name>
</gene>
<comment type="caution">
    <text evidence="2">The sequence shown here is derived from an EMBL/GenBank/DDBJ whole genome shotgun (WGS) entry which is preliminary data.</text>
</comment>
<accession>A0A6A4SCA6</accession>
<dbReference type="AlphaFoldDB" id="A0A6A4SCA6"/>
<evidence type="ECO:0000256" key="1">
    <source>
        <dbReference type="SAM" id="MobiDB-lite"/>
    </source>
</evidence>
<evidence type="ECO:0000313" key="3">
    <source>
        <dbReference type="Proteomes" id="UP000438429"/>
    </source>
</evidence>
<proteinExistence type="predicted"/>
<protein>
    <submittedName>
        <fullName evidence="2">Uncharacterized protein</fullName>
    </submittedName>
</protein>